<keyword evidence="4 6" id="KW-0732">Signal</keyword>
<feature type="chain" id="PRO_5046352734" evidence="6">
    <location>
        <begin position="29"/>
        <end position="427"/>
    </location>
</feature>
<proteinExistence type="inferred from homology"/>
<dbReference type="EMBL" id="JAUSVX010000011">
    <property type="protein sequence ID" value="MDQ0472056.1"/>
    <property type="molecule type" value="Genomic_DNA"/>
</dbReference>
<dbReference type="Proteomes" id="UP001242480">
    <property type="component" value="Unassembled WGS sequence"/>
</dbReference>
<evidence type="ECO:0000256" key="5">
    <source>
        <dbReference type="ARBA" id="ARBA00022764"/>
    </source>
</evidence>
<dbReference type="PANTHER" id="PTHR43649:SF34">
    <property type="entry name" value="ABC TRANSPORTER PERIPLASMIC-BINDING PROTEIN YCJN-RELATED"/>
    <property type="match status" value="1"/>
</dbReference>
<keyword evidence="7" id="KW-0762">Sugar transport</keyword>
<comment type="subcellular location">
    <subcellularLocation>
        <location evidence="1">Periplasm</location>
    </subcellularLocation>
</comment>
<gene>
    <name evidence="7" type="ORF">QO011_005085</name>
</gene>
<evidence type="ECO:0000256" key="2">
    <source>
        <dbReference type="ARBA" id="ARBA00008520"/>
    </source>
</evidence>
<accession>A0ABU0JCQ0</accession>
<feature type="signal peptide" evidence="6">
    <location>
        <begin position="1"/>
        <end position="28"/>
    </location>
</feature>
<name>A0ABU0JCQ0_9HYPH</name>
<dbReference type="PANTHER" id="PTHR43649">
    <property type="entry name" value="ARABINOSE-BINDING PROTEIN-RELATED"/>
    <property type="match status" value="1"/>
</dbReference>
<dbReference type="InterPro" id="IPR006059">
    <property type="entry name" value="SBP"/>
</dbReference>
<dbReference type="SUPFAM" id="SSF53850">
    <property type="entry name" value="Periplasmic binding protein-like II"/>
    <property type="match status" value="1"/>
</dbReference>
<evidence type="ECO:0000256" key="6">
    <source>
        <dbReference type="SAM" id="SignalP"/>
    </source>
</evidence>
<organism evidence="7 8">
    <name type="scientific">Labrys wisconsinensis</name>
    <dbReference type="NCBI Taxonomy" id="425677"/>
    <lineage>
        <taxon>Bacteria</taxon>
        <taxon>Pseudomonadati</taxon>
        <taxon>Pseudomonadota</taxon>
        <taxon>Alphaproteobacteria</taxon>
        <taxon>Hyphomicrobiales</taxon>
        <taxon>Xanthobacteraceae</taxon>
        <taxon>Labrys</taxon>
    </lineage>
</organism>
<reference evidence="7 8" key="1">
    <citation type="submission" date="2023-07" db="EMBL/GenBank/DDBJ databases">
        <title>Genomic Encyclopedia of Type Strains, Phase IV (KMG-IV): sequencing the most valuable type-strain genomes for metagenomic binning, comparative biology and taxonomic classification.</title>
        <authorList>
            <person name="Goeker M."/>
        </authorList>
    </citation>
    <scope>NUCLEOTIDE SEQUENCE [LARGE SCALE GENOMIC DNA]</scope>
    <source>
        <strain evidence="7 8">DSM 19619</strain>
    </source>
</reference>
<evidence type="ECO:0000256" key="1">
    <source>
        <dbReference type="ARBA" id="ARBA00004418"/>
    </source>
</evidence>
<evidence type="ECO:0000256" key="3">
    <source>
        <dbReference type="ARBA" id="ARBA00022448"/>
    </source>
</evidence>
<evidence type="ECO:0000313" key="8">
    <source>
        <dbReference type="Proteomes" id="UP001242480"/>
    </source>
</evidence>
<keyword evidence="5" id="KW-0574">Periplasm</keyword>
<sequence>MSLRRKVASLLAAAASTCCLALAGAAQAGELTMVEVLTSPARTELITSQLAEFEKANPDIKVNLISLPYDSSFEKLLTMYKSGQAPDVVELADRWGGLYVKGHQLEPLDRYIAKTPELASILPSVIELGKVGTKSVYRLPYGFDIRALYYSKDMLQQAGVEPPRTMDDFFKAAAIVTEKLPGKYGYCMRAGKGGGYGWGSFPMQFGATGSFFDADGNSLYAFPAFQEGMQKYADLYRKGYSPRESIAWGFGDSVAGFTSGQCALLDQDPDALPDILKKMDPSKFGVVPIPTGATGKAFPSMGYFSWAMSAASRNKDEAWKLIAFLMADKQNLALDKYLFMAPVHVGAEKDPFYAADVWKAFLTTLQQPQTYQTWTQPAYLPEWGTLYDKTMMEDGQAILLGQKDVKETAEKWAAVLTAAQKRYLADR</sequence>
<protein>
    <submittedName>
        <fullName evidence="7">Multiple sugar transport system substrate-binding protein</fullName>
    </submittedName>
</protein>
<keyword evidence="8" id="KW-1185">Reference proteome</keyword>
<dbReference type="Gene3D" id="3.40.190.10">
    <property type="entry name" value="Periplasmic binding protein-like II"/>
    <property type="match status" value="1"/>
</dbReference>
<evidence type="ECO:0000313" key="7">
    <source>
        <dbReference type="EMBL" id="MDQ0472056.1"/>
    </source>
</evidence>
<dbReference type="InterPro" id="IPR050490">
    <property type="entry name" value="Bact_solute-bd_prot1"/>
</dbReference>
<dbReference type="Pfam" id="PF01547">
    <property type="entry name" value="SBP_bac_1"/>
    <property type="match status" value="1"/>
</dbReference>
<comment type="similarity">
    <text evidence="2">Belongs to the bacterial solute-binding protein 1 family.</text>
</comment>
<comment type="caution">
    <text evidence="7">The sequence shown here is derived from an EMBL/GenBank/DDBJ whole genome shotgun (WGS) entry which is preliminary data.</text>
</comment>
<keyword evidence="3" id="KW-0813">Transport</keyword>
<dbReference type="CDD" id="cd13585">
    <property type="entry name" value="PBP2_TMBP_like"/>
    <property type="match status" value="1"/>
</dbReference>
<dbReference type="RefSeq" id="WP_307278255.1">
    <property type="nucleotide sequence ID" value="NZ_JAUSVX010000011.1"/>
</dbReference>
<evidence type="ECO:0000256" key="4">
    <source>
        <dbReference type="ARBA" id="ARBA00022729"/>
    </source>
</evidence>